<dbReference type="EMBL" id="CAMGYJ010000002">
    <property type="protein sequence ID" value="CAI0386767.1"/>
    <property type="molecule type" value="Genomic_DNA"/>
</dbReference>
<sequence>MSRKRDKPYFSGPDRAPLPKRRRPHPPPAADDNPAAKGKTHPPASVVVMGLSPDCSVLDLKSRFEIYGAISRIRIDGVGYITFRSRESAEAAIAAALDDSFGITVDSRRVLQVLWATDPLAKWREGIRVGVNKSNDSSPSSGSASKLLRGELPLRRHGRGKKLASAIVNPRNNTSSSTSESGASASASASTTLDVPFRGREIIAYDDIL</sequence>
<feature type="region of interest" description="Disordered" evidence="2">
    <location>
        <begin position="163"/>
        <end position="190"/>
    </location>
</feature>
<dbReference type="CDD" id="cd00590">
    <property type="entry name" value="RRM_SF"/>
    <property type="match status" value="1"/>
</dbReference>
<dbReference type="InterPro" id="IPR035979">
    <property type="entry name" value="RBD_domain_sf"/>
</dbReference>
<feature type="region of interest" description="Disordered" evidence="2">
    <location>
        <begin position="1"/>
        <end position="44"/>
    </location>
</feature>
<dbReference type="Proteomes" id="UP001154282">
    <property type="component" value="Unassembled WGS sequence"/>
</dbReference>
<dbReference type="Pfam" id="PF00076">
    <property type="entry name" value="RRM_1"/>
    <property type="match status" value="1"/>
</dbReference>
<comment type="caution">
    <text evidence="4">The sequence shown here is derived from an EMBL/GenBank/DDBJ whole genome shotgun (WGS) entry which is preliminary data.</text>
</comment>
<keyword evidence="1" id="KW-0694">RNA-binding</keyword>
<gene>
    <name evidence="4" type="ORF">LITE_LOCUS5218</name>
</gene>
<name>A0AAV0HPK3_9ROSI</name>
<feature type="compositionally biased region" description="Low complexity" evidence="2">
    <location>
        <begin position="174"/>
        <end position="190"/>
    </location>
</feature>
<protein>
    <recommendedName>
        <fullName evidence="3">RRM domain-containing protein</fullName>
    </recommendedName>
</protein>
<organism evidence="4 5">
    <name type="scientific">Linum tenue</name>
    <dbReference type="NCBI Taxonomy" id="586396"/>
    <lineage>
        <taxon>Eukaryota</taxon>
        <taxon>Viridiplantae</taxon>
        <taxon>Streptophyta</taxon>
        <taxon>Embryophyta</taxon>
        <taxon>Tracheophyta</taxon>
        <taxon>Spermatophyta</taxon>
        <taxon>Magnoliopsida</taxon>
        <taxon>eudicotyledons</taxon>
        <taxon>Gunneridae</taxon>
        <taxon>Pentapetalae</taxon>
        <taxon>rosids</taxon>
        <taxon>fabids</taxon>
        <taxon>Malpighiales</taxon>
        <taxon>Linaceae</taxon>
        <taxon>Linum</taxon>
    </lineage>
</organism>
<dbReference type="SMART" id="SM00360">
    <property type="entry name" value="RRM"/>
    <property type="match status" value="1"/>
</dbReference>
<evidence type="ECO:0000256" key="2">
    <source>
        <dbReference type="SAM" id="MobiDB-lite"/>
    </source>
</evidence>
<dbReference type="GO" id="GO:0003723">
    <property type="term" value="F:RNA binding"/>
    <property type="evidence" value="ECO:0007669"/>
    <property type="project" value="UniProtKB-UniRule"/>
</dbReference>
<keyword evidence="5" id="KW-1185">Reference proteome</keyword>
<dbReference type="Gene3D" id="3.30.70.330">
    <property type="match status" value="1"/>
</dbReference>
<dbReference type="AlphaFoldDB" id="A0AAV0HPK3"/>
<dbReference type="InterPro" id="IPR012677">
    <property type="entry name" value="Nucleotide-bd_a/b_plait_sf"/>
</dbReference>
<dbReference type="InterPro" id="IPR000504">
    <property type="entry name" value="RRM_dom"/>
</dbReference>
<evidence type="ECO:0000256" key="1">
    <source>
        <dbReference type="PROSITE-ProRule" id="PRU00176"/>
    </source>
</evidence>
<evidence type="ECO:0000313" key="5">
    <source>
        <dbReference type="Proteomes" id="UP001154282"/>
    </source>
</evidence>
<feature type="domain" description="RRM" evidence="3">
    <location>
        <begin position="44"/>
        <end position="118"/>
    </location>
</feature>
<accession>A0AAV0HPK3</accession>
<dbReference type="SUPFAM" id="SSF54928">
    <property type="entry name" value="RNA-binding domain, RBD"/>
    <property type="match status" value="1"/>
</dbReference>
<evidence type="ECO:0000313" key="4">
    <source>
        <dbReference type="EMBL" id="CAI0386767.1"/>
    </source>
</evidence>
<proteinExistence type="predicted"/>
<evidence type="ECO:0000259" key="3">
    <source>
        <dbReference type="PROSITE" id="PS50102"/>
    </source>
</evidence>
<dbReference type="PROSITE" id="PS50102">
    <property type="entry name" value="RRM"/>
    <property type="match status" value="1"/>
</dbReference>
<reference evidence="4" key="1">
    <citation type="submission" date="2022-08" db="EMBL/GenBank/DDBJ databases">
        <authorList>
            <person name="Gutierrez-Valencia J."/>
        </authorList>
    </citation>
    <scope>NUCLEOTIDE SEQUENCE</scope>
</reference>